<keyword evidence="3 5" id="KW-1133">Transmembrane helix</keyword>
<evidence type="ECO:0000256" key="2">
    <source>
        <dbReference type="ARBA" id="ARBA00022692"/>
    </source>
</evidence>
<dbReference type="PANTHER" id="PTHR35371:SF1">
    <property type="entry name" value="BLR7753 PROTEIN"/>
    <property type="match status" value="1"/>
</dbReference>
<dbReference type="HOGENOM" id="CLU_110778_1_0_5"/>
<dbReference type="eggNOG" id="COG3686">
    <property type="taxonomic scope" value="Bacteria"/>
</dbReference>
<name>A3VBY0_9RHOB</name>
<evidence type="ECO:0000313" key="7">
    <source>
        <dbReference type="Proteomes" id="UP000002931"/>
    </source>
</evidence>
<feature type="transmembrane region" description="Helical" evidence="5">
    <location>
        <begin position="63"/>
        <end position="82"/>
    </location>
</feature>
<dbReference type="STRING" id="314271.RB2654_17376"/>
<dbReference type="OrthoDB" id="7743618at2"/>
<dbReference type="Pfam" id="PF01124">
    <property type="entry name" value="MAPEG"/>
    <property type="match status" value="1"/>
</dbReference>
<dbReference type="PANTHER" id="PTHR35371">
    <property type="entry name" value="INNER MEMBRANE PROTEIN"/>
    <property type="match status" value="1"/>
</dbReference>
<proteinExistence type="predicted"/>
<dbReference type="RefSeq" id="WP_008333925.1">
    <property type="nucleotide sequence ID" value="NZ_CH902578.1"/>
</dbReference>
<keyword evidence="7" id="KW-1185">Reference proteome</keyword>
<accession>A3VBY0</accession>
<keyword evidence="4 5" id="KW-0472">Membrane</keyword>
<dbReference type="InterPro" id="IPR023352">
    <property type="entry name" value="MAPEG-like_dom_sf"/>
</dbReference>
<dbReference type="EMBL" id="AAMT01000002">
    <property type="protein sequence ID" value="EAQ14463.1"/>
    <property type="molecule type" value="Genomic_DNA"/>
</dbReference>
<dbReference type="GO" id="GO:0016020">
    <property type="term" value="C:membrane"/>
    <property type="evidence" value="ECO:0007669"/>
    <property type="project" value="UniProtKB-SubCell"/>
</dbReference>
<feature type="transmembrane region" description="Helical" evidence="5">
    <location>
        <begin position="115"/>
        <end position="135"/>
    </location>
</feature>
<sequence length="136" mass="14840">MTPELTVLALAALLQVVQFALMAIPANLELGVGKTASPRDTSRLKTPLVEQVSDRTGRLMRAFTNHFEALILFTIAVVVVSVSDQSTGFTAACAWVYLGARVLYIPAYAFGWVPWRSFIFFVGLLATTLMILAALF</sequence>
<gene>
    <name evidence="6" type="ORF">RB2654_17376</name>
</gene>
<dbReference type="Proteomes" id="UP000002931">
    <property type="component" value="Unassembled WGS sequence"/>
</dbReference>
<organism evidence="6 7">
    <name type="scientific">Maritimibacter alkaliphilus HTCC2654</name>
    <dbReference type="NCBI Taxonomy" id="314271"/>
    <lineage>
        <taxon>Bacteria</taxon>
        <taxon>Pseudomonadati</taxon>
        <taxon>Pseudomonadota</taxon>
        <taxon>Alphaproteobacteria</taxon>
        <taxon>Rhodobacterales</taxon>
        <taxon>Roseobacteraceae</taxon>
        <taxon>Maritimibacter</taxon>
    </lineage>
</organism>
<dbReference type="SUPFAM" id="SSF161084">
    <property type="entry name" value="MAPEG domain-like"/>
    <property type="match status" value="1"/>
</dbReference>
<comment type="subcellular location">
    <subcellularLocation>
        <location evidence="1">Membrane</location>
    </subcellularLocation>
</comment>
<evidence type="ECO:0000256" key="5">
    <source>
        <dbReference type="SAM" id="Phobius"/>
    </source>
</evidence>
<dbReference type="Gene3D" id="1.20.120.550">
    <property type="entry name" value="Membrane associated eicosanoid/glutathione metabolism-like domain"/>
    <property type="match status" value="1"/>
</dbReference>
<dbReference type="InterPro" id="IPR001129">
    <property type="entry name" value="Membr-assoc_MAPEG"/>
</dbReference>
<evidence type="ECO:0000256" key="1">
    <source>
        <dbReference type="ARBA" id="ARBA00004370"/>
    </source>
</evidence>
<comment type="caution">
    <text evidence="6">The sequence shown here is derived from an EMBL/GenBank/DDBJ whole genome shotgun (WGS) entry which is preliminary data.</text>
</comment>
<evidence type="ECO:0000256" key="3">
    <source>
        <dbReference type="ARBA" id="ARBA00022989"/>
    </source>
</evidence>
<keyword evidence="2 5" id="KW-0812">Transmembrane</keyword>
<evidence type="ECO:0000313" key="6">
    <source>
        <dbReference type="EMBL" id="EAQ14463.1"/>
    </source>
</evidence>
<protein>
    <submittedName>
        <fullName evidence="6">Inner membrane protein</fullName>
    </submittedName>
</protein>
<feature type="transmembrane region" description="Helical" evidence="5">
    <location>
        <begin position="89"/>
        <end position="109"/>
    </location>
</feature>
<evidence type="ECO:0000256" key="4">
    <source>
        <dbReference type="ARBA" id="ARBA00023136"/>
    </source>
</evidence>
<dbReference type="AlphaFoldDB" id="A3VBY0"/>
<reference evidence="6 7" key="1">
    <citation type="journal article" date="2010" name="J. Bacteriol.">
        <title>Genome sequences of Pelagibaca bermudensis HTCC2601T and Maritimibacter alkaliphilus HTCC2654T, the type strains of two marine Roseobacter genera.</title>
        <authorList>
            <person name="Thrash J.C."/>
            <person name="Cho J.C."/>
            <person name="Ferriera S."/>
            <person name="Johnson J."/>
            <person name="Vergin K.L."/>
            <person name="Giovannoni S.J."/>
        </authorList>
    </citation>
    <scope>NUCLEOTIDE SEQUENCE [LARGE SCALE GENOMIC DNA]</scope>
    <source>
        <strain evidence="6 7">HTCC2654</strain>
    </source>
</reference>